<comment type="subcellular location">
    <subcellularLocation>
        <location evidence="1">Golgi apparatus</location>
    </subcellularLocation>
</comment>
<feature type="compositionally biased region" description="Basic and acidic residues" evidence="5">
    <location>
        <begin position="608"/>
        <end position="635"/>
    </location>
</feature>
<dbReference type="PANTHER" id="PTHR46515:SF1">
    <property type="entry name" value="TATA ELEMENT MODULATORY FACTOR"/>
    <property type="match status" value="1"/>
</dbReference>
<evidence type="ECO:0000256" key="3">
    <source>
        <dbReference type="ARBA" id="ARBA00023054"/>
    </source>
</evidence>
<dbReference type="GeneID" id="25979490"/>
<dbReference type="GO" id="GO:0005783">
    <property type="term" value="C:endoplasmic reticulum"/>
    <property type="evidence" value="ECO:0007669"/>
    <property type="project" value="TreeGrafter"/>
</dbReference>
<dbReference type="InterPro" id="IPR052602">
    <property type="entry name" value="Growth_transcription_reg"/>
</dbReference>
<feature type="compositionally biased region" description="Polar residues" evidence="5">
    <location>
        <begin position="127"/>
        <end position="150"/>
    </location>
</feature>
<evidence type="ECO:0000256" key="1">
    <source>
        <dbReference type="ARBA" id="ARBA00004555"/>
    </source>
</evidence>
<dbReference type="OrthoDB" id="74178at2759"/>
<dbReference type="Proteomes" id="UP000007796">
    <property type="component" value="Unassembled WGS sequence"/>
</dbReference>
<feature type="region of interest" description="Disordered" evidence="5">
    <location>
        <begin position="29"/>
        <end position="201"/>
    </location>
</feature>
<dbReference type="AlphaFoldDB" id="F0XMI2"/>
<dbReference type="GO" id="GO:0005794">
    <property type="term" value="C:Golgi apparatus"/>
    <property type="evidence" value="ECO:0007669"/>
    <property type="project" value="UniProtKB-SubCell"/>
</dbReference>
<dbReference type="eggNOG" id="KOG4673">
    <property type="taxonomic scope" value="Eukaryota"/>
</dbReference>
<dbReference type="RefSeq" id="XP_014170635.1">
    <property type="nucleotide sequence ID" value="XM_014315160.1"/>
</dbReference>
<dbReference type="Gene3D" id="1.20.5.340">
    <property type="match status" value="1"/>
</dbReference>
<dbReference type="STRING" id="655863.F0XMI2"/>
<evidence type="ECO:0000259" key="6">
    <source>
        <dbReference type="Pfam" id="PF12325"/>
    </source>
</evidence>
<evidence type="ECO:0000256" key="2">
    <source>
        <dbReference type="ARBA" id="ARBA00023034"/>
    </source>
</evidence>
<dbReference type="Pfam" id="PF12325">
    <property type="entry name" value="TMF_TATA_bd"/>
    <property type="match status" value="1"/>
</dbReference>
<dbReference type="InterPro" id="IPR022091">
    <property type="entry name" value="TMF_TATA-bd"/>
</dbReference>
<dbReference type="EMBL" id="GL629794">
    <property type="protein sequence ID" value="EFX01153.1"/>
    <property type="molecule type" value="Genomic_DNA"/>
</dbReference>
<proteinExistence type="predicted"/>
<name>F0XMI2_GROCL</name>
<feature type="region of interest" description="Disordered" evidence="5">
    <location>
        <begin position="505"/>
        <end position="530"/>
    </location>
</feature>
<feature type="region of interest" description="Disordered" evidence="5">
    <location>
        <begin position="538"/>
        <end position="557"/>
    </location>
</feature>
<feature type="compositionally biased region" description="Gly residues" evidence="5">
    <location>
        <begin position="746"/>
        <end position="758"/>
    </location>
</feature>
<organism evidence="8">
    <name type="scientific">Grosmannia clavigera (strain kw1407 / UAMH 11150)</name>
    <name type="common">Blue stain fungus</name>
    <name type="synonym">Graphiocladiella clavigera</name>
    <dbReference type="NCBI Taxonomy" id="655863"/>
    <lineage>
        <taxon>Eukaryota</taxon>
        <taxon>Fungi</taxon>
        <taxon>Dikarya</taxon>
        <taxon>Ascomycota</taxon>
        <taxon>Pezizomycotina</taxon>
        <taxon>Sordariomycetes</taxon>
        <taxon>Sordariomycetidae</taxon>
        <taxon>Ophiostomatales</taxon>
        <taxon>Ophiostomataceae</taxon>
        <taxon>Leptographium</taxon>
    </lineage>
</organism>
<feature type="compositionally biased region" description="Low complexity" evidence="5">
    <location>
        <begin position="166"/>
        <end position="177"/>
    </location>
</feature>
<reference evidence="7 8" key="1">
    <citation type="journal article" date="2011" name="Proc. Natl. Acad. Sci. U.S.A.">
        <title>Genome and transcriptome analyses of the mountain pine beetle-fungal symbiont Grosmannia clavigera, a lodgepole pine pathogen.</title>
        <authorList>
            <person name="DiGuistini S."/>
            <person name="Wang Y."/>
            <person name="Liao N.Y."/>
            <person name="Taylor G."/>
            <person name="Tanguay P."/>
            <person name="Feau N."/>
            <person name="Henrissat B."/>
            <person name="Chan S.K."/>
            <person name="Hesse-Orce U."/>
            <person name="Alamouti S.M."/>
            <person name="Tsui C.K.M."/>
            <person name="Docking R.T."/>
            <person name="Levasseur A."/>
            <person name="Haridas S."/>
            <person name="Robertson G."/>
            <person name="Birol I."/>
            <person name="Holt R.A."/>
            <person name="Marra M.A."/>
            <person name="Hamelin R.C."/>
            <person name="Hirst M."/>
            <person name="Jones S.J.M."/>
            <person name="Bohlmann J."/>
            <person name="Breuil C."/>
        </authorList>
    </citation>
    <scope>NUCLEOTIDE SEQUENCE [LARGE SCALE GENOMIC DNA]</scope>
    <source>
        <strain evidence="8">kw1407 / UAMH 11150</strain>
    </source>
</reference>
<sequence length="916" mass="98996">MASGGKGTRWGSLLSQAVAGVEARLDTMLAEADEMSKQPKSPGAPQSPAKQSSTSVRSGSSSRVNERLQERLARAVAAKNAGSSRGQSPAPSSTAANSPRQSVDIASRTSLDGARPVSKDKEPVETTRLSTDSARSPPSTMDTQNESNGDGTEASGATEITQTDTAALAPAAELEIATSTTSPVPAEGTLEPGSITDEDSAQLAKTLQEALLKEQQEHQEETHQFTEKIDALQAKLQYMSREAAEAAKKAGQAATPGSLEKKVAEKDQQIAALMEEGKNLGVTEQKHRALLKKLRTKMAEDEKAAGELRAARTKAEAELQTLRPKARRVTELEKMQEDGRRQLAQAQTDLAEARAGLTAREGTVAALRLQLEEAIERADKAAAKVQDEALEAARKQIKELEEQVATLRLEKSLTADRAKAQVEEWREKAERAEERARIAEVEAMAEVQVMEGKLEATRARAEEASSGAQGDSQAKLLRQVETLQSQYAIASENWQGIEATLLSRVSGLETERDEAQQRESEMRKKAREAALRAKRLEEELEDVQSKLPRAEEAVGAHETRIAALNRRAEEAEAALQQARAELDSQRVQARKRQEQQLEQELEQEQEQEQEREREREQGRGRGPTDLRRTWLDDLPGRSSSNSRPESPLVQGGGGVTPGMPTRTWSSDFLGLQGLPNKLRKTSTPSSHGDAAERFSLRRPSGQPPLSSVMSVMSVMSPMAMSPTAIGPEDAVDEPDRSASPQLHMMGGSGGGGGGGSGGTPQQTDLVSVSTVAAGPSVQLVERMSAAIRRLESEKVAAREELARISSQRNEARAEVLALLKDAEAGRAAADRVATLEKDVSAMQERYETTLELLGEKSELVEELQADVQDVKAMYRDLVERSIKGQQRQELKQAGTDSNGAGSGRRQGGAETPQCIL</sequence>
<feature type="coiled-coil region" evidence="4">
    <location>
        <begin position="853"/>
        <end position="880"/>
    </location>
</feature>
<keyword evidence="2" id="KW-0333">Golgi apparatus</keyword>
<feature type="compositionally biased region" description="Basic and acidic residues" evidence="5">
    <location>
        <begin position="548"/>
        <end position="557"/>
    </location>
</feature>
<evidence type="ECO:0000313" key="7">
    <source>
        <dbReference type="EMBL" id="EFX01153.1"/>
    </source>
</evidence>
<dbReference type="HOGENOM" id="CLU_013114_0_0_1"/>
<gene>
    <name evidence="7" type="ORF">CMQ_6095</name>
</gene>
<feature type="compositionally biased region" description="Acidic residues" evidence="5">
    <location>
        <begin position="597"/>
        <end position="607"/>
    </location>
</feature>
<evidence type="ECO:0000313" key="8">
    <source>
        <dbReference type="Proteomes" id="UP000007796"/>
    </source>
</evidence>
<feature type="compositionally biased region" description="Basic and acidic residues" evidence="5">
    <location>
        <begin position="509"/>
        <end position="530"/>
    </location>
</feature>
<feature type="region of interest" description="Disordered" evidence="5">
    <location>
        <begin position="882"/>
        <end position="916"/>
    </location>
</feature>
<evidence type="ECO:0000256" key="5">
    <source>
        <dbReference type="SAM" id="MobiDB-lite"/>
    </source>
</evidence>
<feature type="region of interest" description="Disordered" evidence="5">
    <location>
        <begin position="569"/>
        <end position="704"/>
    </location>
</feature>
<feature type="domain" description="TATA element modulatory factor 1 TATA binding" evidence="6">
    <location>
        <begin position="767"/>
        <end position="880"/>
    </location>
</feature>
<feature type="region of interest" description="Disordered" evidence="5">
    <location>
        <begin position="723"/>
        <end position="762"/>
    </location>
</feature>
<dbReference type="Pfam" id="PF12329">
    <property type="entry name" value="TMF_DNA_bd"/>
    <property type="match status" value="1"/>
</dbReference>
<dbReference type="PANTHER" id="PTHR46515">
    <property type="entry name" value="TATA ELEMENT MODULATORY FACTOR TMF1"/>
    <property type="match status" value="1"/>
</dbReference>
<feature type="compositionally biased region" description="Low complexity" evidence="5">
    <location>
        <begin position="52"/>
        <end position="63"/>
    </location>
</feature>
<evidence type="ECO:0000256" key="4">
    <source>
        <dbReference type="SAM" id="Coils"/>
    </source>
</evidence>
<feature type="coiled-coil region" evidence="4">
    <location>
        <begin position="780"/>
        <end position="814"/>
    </location>
</feature>
<feature type="compositionally biased region" description="Basic and acidic residues" evidence="5">
    <location>
        <begin position="64"/>
        <end position="73"/>
    </location>
</feature>
<dbReference type="InterPro" id="IPR022092">
    <property type="entry name" value="TMF_DNA-bd"/>
</dbReference>
<feature type="compositionally biased region" description="Low complexity" evidence="5">
    <location>
        <begin position="88"/>
        <end position="99"/>
    </location>
</feature>
<keyword evidence="8" id="KW-1185">Reference proteome</keyword>
<dbReference type="FunCoup" id="F0XMI2">
    <property type="interactions" value="450"/>
</dbReference>
<feature type="coiled-coil region" evidence="4">
    <location>
        <begin position="291"/>
        <end position="442"/>
    </location>
</feature>
<feature type="coiled-coil region" evidence="4">
    <location>
        <begin position="204"/>
        <end position="249"/>
    </location>
</feature>
<protein>
    <submittedName>
        <fullName evidence="7">M protein repeat protein</fullName>
    </submittedName>
</protein>
<keyword evidence="3 4" id="KW-0175">Coiled coil</keyword>
<accession>F0XMI2</accession>
<dbReference type="InParanoid" id="F0XMI2"/>